<keyword evidence="6" id="KW-0548">Nucleotidyltransferase</keyword>
<dbReference type="InterPro" id="IPR058866">
    <property type="entry name" value="GDPGP1_N"/>
</dbReference>
<keyword evidence="12" id="KW-1185">Reference proteome</keyword>
<dbReference type="Pfam" id="PF26217">
    <property type="entry name" value="GDPGP1_N"/>
    <property type="match status" value="1"/>
</dbReference>
<feature type="domain" description="GDPGP1-like N-terminal" evidence="10">
    <location>
        <begin position="53"/>
        <end position="232"/>
    </location>
</feature>
<dbReference type="GO" id="GO:0006006">
    <property type="term" value="P:glucose metabolic process"/>
    <property type="evidence" value="ECO:0007669"/>
    <property type="project" value="TreeGrafter"/>
</dbReference>
<dbReference type="InterPro" id="IPR026506">
    <property type="entry name" value="GDPGP"/>
</dbReference>
<evidence type="ECO:0000256" key="5">
    <source>
        <dbReference type="ARBA" id="ARBA00022679"/>
    </source>
</evidence>
<comment type="similarity">
    <text evidence="2">Belongs to the GDPGP1 family.</text>
</comment>
<evidence type="ECO:0000256" key="1">
    <source>
        <dbReference type="ARBA" id="ARBA00004496"/>
    </source>
</evidence>
<evidence type="ECO:0000256" key="2">
    <source>
        <dbReference type="ARBA" id="ARBA00006451"/>
    </source>
</evidence>
<keyword evidence="7" id="KW-0547">Nucleotide-binding</keyword>
<evidence type="ECO:0000256" key="7">
    <source>
        <dbReference type="ARBA" id="ARBA00022741"/>
    </source>
</evidence>
<reference evidence="11" key="1">
    <citation type="submission" date="2022-05" db="EMBL/GenBank/DDBJ databases">
        <title>The Musa troglodytarum L. genome provides insights into the mechanism of non-climacteric behaviour and enrichment of carotenoids.</title>
        <authorList>
            <person name="Wang J."/>
        </authorList>
    </citation>
    <scope>NUCLEOTIDE SEQUENCE</scope>
    <source>
        <tissue evidence="11">Leaf</tissue>
    </source>
</reference>
<organism evidence="11 12">
    <name type="scientific">Musa troglodytarum</name>
    <name type="common">fe'i banana</name>
    <dbReference type="NCBI Taxonomy" id="320322"/>
    <lineage>
        <taxon>Eukaryota</taxon>
        <taxon>Viridiplantae</taxon>
        <taxon>Streptophyta</taxon>
        <taxon>Embryophyta</taxon>
        <taxon>Tracheophyta</taxon>
        <taxon>Spermatophyta</taxon>
        <taxon>Magnoliopsida</taxon>
        <taxon>Liliopsida</taxon>
        <taxon>Zingiberales</taxon>
        <taxon>Musaceae</taxon>
        <taxon>Musa</taxon>
    </lineage>
</organism>
<dbReference type="InterPro" id="IPR058865">
    <property type="entry name" value="GDPGP1_C"/>
</dbReference>
<evidence type="ECO:0000259" key="9">
    <source>
        <dbReference type="Pfam" id="PF26216"/>
    </source>
</evidence>
<comment type="subcellular location">
    <subcellularLocation>
        <location evidence="1">Cytoplasm</location>
    </subcellularLocation>
</comment>
<dbReference type="Proteomes" id="UP001055439">
    <property type="component" value="Chromosome 6"/>
</dbReference>
<dbReference type="Pfam" id="PF26216">
    <property type="entry name" value="GDPGP1_C"/>
    <property type="match status" value="1"/>
</dbReference>
<evidence type="ECO:0000256" key="6">
    <source>
        <dbReference type="ARBA" id="ARBA00022695"/>
    </source>
</evidence>
<dbReference type="GO" id="GO:0005085">
    <property type="term" value="F:guanyl-nucleotide exchange factor activity"/>
    <property type="evidence" value="ECO:0007669"/>
    <property type="project" value="UniProtKB-KW"/>
</dbReference>
<keyword evidence="3" id="KW-0963">Cytoplasm</keyword>
<evidence type="ECO:0000256" key="3">
    <source>
        <dbReference type="ARBA" id="ARBA00022490"/>
    </source>
</evidence>
<dbReference type="GO" id="GO:0005737">
    <property type="term" value="C:cytoplasm"/>
    <property type="evidence" value="ECO:0007669"/>
    <property type="project" value="UniProtKB-SubCell"/>
</dbReference>
<evidence type="ECO:0000259" key="10">
    <source>
        <dbReference type="Pfam" id="PF26217"/>
    </source>
</evidence>
<accession>A0A9E7GC09</accession>
<dbReference type="PANTHER" id="PTHR20884:SF21">
    <property type="entry name" value="GDP-L-GALACTOSE PHOSPHORYLASE 1"/>
    <property type="match status" value="1"/>
</dbReference>
<dbReference type="OrthoDB" id="417175at2759"/>
<name>A0A9E7GC09_9LILI</name>
<evidence type="ECO:0000313" key="11">
    <source>
        <dbReference type="EMBL" id="URE12251.1"/>
    </source>
</evidence>
<keyword evidence="8" id="KW-0378">Hydrolase</keyword>
<proteinExistence type="inferred from homology"/>
<dbReference type="AlphaFoldDB" id="A0A9E7GC09"/>
<keyword evidence="4" id="KW-0344">Guanine-nucleotide releasing factor</keyword>
<dbReference type="PANTHER" id="PTHR20884">
    <property type="entry name" value="GDP-D-GLUCOSE PHOSPHORYLASE 1"/>
    <property type="match status" value="1"/>
</dbReference>
<evidence type="ECO:0000313" key="12">
    <source>
        <dbReference type="Proteomes" id="UP001055439"/>
    </source>
</evidence>
<dbReference type="GO" id="GO:0016787">
    <property type="term" value="F:hydrolase activity"/>
    <property type="evidence" value="ECO:0007669"/>
    <property type="project" value="UniProtKB-KW"/>
</dbReference>
<dbReference type="GO" id="GO:0080048">
    <property type="term" value="F:GDP-D-glucose phosphorylase activity"/>
    <property type="evidence" value="ECO:0007669"/>
    <property type="project" value="InterPro"/>
</dbReference>
<sequence length="404" mass="46233">MSVYQPTEGQHGEEKSGRNCVLQGIGLPLYYFSKAEKDSGCSSEKIEPQSTFLDRLLKEWDDRKVRGLFHHDVNAYETKILSGDYGFILQLIEGRDLKKRPTEFRIDRVLQPFDGKKFNFTKIAQAEMLFRFEESENDESGFFENTPIAASESPNVIAINVHIDWLLLLVSPIGYGHVLLIPRILDCLPQRLDEQSLLLALYVAREAETPYFRVAYNSLGAFATINHLHFQVFYLVGVFPVEKAPTQRIMTLASGVEIFQLSHYPVRGLVFGGGSNLEDLSIAVSIACIFLQDNDIPYNVIISDAGKQIFLLLQCYAEKRTRGEVNQEFLEMQINPAAWELGGYMVVKRRKDYQETSEDTLWRFLDEEASVSAERFKEINDCILSTLSDKIVERNMKREDDHKC</sequence>
<dbReference type="GO" id="GO:0000166">
    <property type="term" value="F:nucleotide binding"/>
    <property type="evidence" value="ECO:0007669"/>
    <property type="project" value="UniProtKB-KW"/>
</dbReference>
<feature type="domain" description="GDPGP1-like C-terminal" evidence="9">
    <location>
        <begin position="240"/>
        <end position="388"/>
    </location>
</feature>
<dbReference type="EMBL" id="CP097508">
    <property type="protein sequence ID" value="URE12251.1"/>
    <property type="molecule type" value="Genomic_DNA"/>
</dbReference>
<evidence type="ECO:0000256" key="8">
    <source>
        <dbReference type="ARBA" id="ARBA00022801"/>
    </source>
</evidence>
<gene>
    <name evidence="11" type="ORF">MUK42_23377</name>
</gene>
<protein>
    <submittedName>
        <fullName evidence="11">GDP-L-galactose phosphorylase</fullName>
    </submittedName>
</protein>
<evidence type="ECO:0000256" key="4">
    <source>
        <dbReference type="ARBA" id="ARBA00022658"/>
    </source>
</evidence>
<keyword evidence="5" id="KW-0808">Transferase</keyword>